<dbReference type="GO" id="GO:0005975">
    <property type="term" value="P:carbohydrate metabolic process"/>
    <property type="evidence" value="ECO:0007669"/>
    <property type="project" value="InterPro"/>
</dbReference>
<dbReference type="PANTHER" id="PTHR10353:SF175">
    <property type="entry name" value="BETA-GLUCOSIDASE 18-LIKE ISOFORM X1"/>
    <property type="match status" value="1"/>
</dbReference>
<evidence type="ECO:0000256" key="2">
    <source>
        <dbReference type="RuleBase" id="RU003690"/>
    </source>
</evidence>
<evidence type="ECO:0000313" key="3">
    <source>
        <dbReference type="EMBL" id="WVZ01370.1"/>
    </source>
</evidence>
<dbReference type="EMBL" id="CP144693">
    <property type="protein sequence ID" value="WVZ01370.1"/>
    <property type="molecule type" value="Genomic_DNA"/>
</dbReference>
<gene>
    <name evidence="3" type="ORF">V8G54_027439</name>
</gene>
<dbReference type="Pfam" id="PF00232">
    <property type="entry name" value="Glyco_hydro_1"/>
    <property type="match status" value="2"/>
</dbReference>
<dbReference type="GO" id="GO:0008422">
    <property type="term" value="F:beta-glucosidase activity"/>
    <property type="evidence" value="ECO:0007669"/>
    <property type="project" value="TreeGrafter"/>
</dbReference>
<dbReference type="Proteomes" id="UP001374535">
    <property type="component" value="Chromosome 8"/>
</dbReference>
<keyword evidence="4" id="KW-1185">Reference proteome</keyword>
<evidence type="ECO:0000313" key="4">
    <source>
        <dbReference type="Proteomes" id="UP001374535"/>
    </source>
</evidence>
<dbReference type="SUPFAM" id="SSF51445">
    <property type="entry name" value="(Trans)glycosidases"/>
    <property type="match status" value="1"/>
</dbReference>
<organism evidence="3 4">
    <name type="scientific">Vigna mungo</name>
    <name type="common">Black gram</name>
    <name type="synonym">Phaseolus mungo</name>
    <dbReference type="NCBI Taxonomy" id="3915"/>
    <lineage>
        <taxon>Eukaryota</taxon>
        <taxon>Viridiplantae</taxon>
        <taxon>Streptophyta</taxon>
        <taxon>Embryophyta</taxon>
        <taxon>Tracheophyta</taxon>
        <taxon>Spermatophyta</taxon>
        <taxon>Magnoliopsida</taxon>
        <taxon>eudicotyledons</taxon>
        <taxon>Gunneridae</taxon>
        <taxon>Pentapetalae</taxon>
        <taxon>rosids</taxon>
        <taxon>fabids</taxon>
        <taxon>Fabales</taxon>
        <taxon>Fabaceae</taxon>
        <taxon>Papilionoideae</taxon>
        <taxon>50 kb inversion clade</taxon>
        <taxon>NPAAA clade</taxon>
        <taxon>indigoferoid/millettioid clade</taxon>
        <taxon>Phaseoleae</taxon>
        <taxon>Vigna</taxon>
    </lineage>
</organism>
<evidence type="ECO:0000256" key="1">
    <source>
        <dbReference type="ARBA" id="ARBA00010838"/>
    </source>
</evidence>
<dbReference type="InterPro" id="IPR001360">
    <property type="entry name" value="Glyco_hydro_1"/>
</dbReference>
<name>A0AAQ3N2Q0_VIGMU</name>
<protein>
    <submittedName>
        <fullName evidence="3">Uncharacterized protein</fullName>
    </submittedName>
</protein>
<dbReference type="PRINTS" id="PR00131">
    <property type="entry name" value="GLHYDRLASE1"/>
</dbReference>
<accession>A0AAQ3N2Q0</accession>
<sequence length="433" mass="48937">MLSGRVLVRYCNAPIACPYRVGLATSSPSMVNCFPVTLGVGKVLGFIPKFLRGFSATIVLQYQRPLNFLAIIGELGLVQSILHIIKFTPLSMEEPMTSIGDSYLYPAQDWIESLEAKCSNTKKEKFEDIELMSSLGVDSFGGRVKYWTTINEPSLVTINSYMKGTYPPGHCSPPFGNCYTGNSDVEPLIVMHNRLLSHAKVVELYRKHFQAKQGGTIGIVAQTFMYEPFRNEECDKQAVKRVLAFVIGWVLDPLVFGKYPDEMHSVLGNQLPVFSPEEKRLIKGSIDFIGINHYGSLYAKDCSLSACAQGADHPITGFVETTGIRDGIPIGDQNVTINYLLQDFKRIDYHKAYLTYLLRAIRKGADVRGYMIWSLIDNFEWARGYEMRFGLYYVHRNTLERIPKLSVQWFSSFLNNSVNTNTREDLRFEKATS</sequence>
<proteinExistence type="inferred from homology"/>
<dbReference type="AlphaFoldDB" id="A0AAQ3N2Q0"/>
<dbReference type="InterPro" id="IPR017853">
    <property type="entry name" value="GH"/>
</dbReference>
<dbReference type="PANTHER" id="PTHR10353">
    <property type="entry name" value="GLYCOSYL HYDROLASE"/>
    <property type="match status" value="1"/>
</dbReference>
<dbReference type="Gene3D" id="3.20.20.80">
    <property type="entry name" value="Glycosidases"/>
    <property type="match status" value="2"/>
</dbReference>
<comment type="similarity">
    <text evidence="1 2">Belongs to the glycosyl hydrolase 1 family.</text>
</comment>
<reference evidence="3 4" key="1">
    <citation type="journal article" date="2023" name="Life. Sci Alliance">
        <title>Evolutionary insights into 3D genome organization and epigenetic landscape of Vigna mungo.</title>
        <authorList>
            <person name="Junaid A."/>
            <person name="Singh B."/>
            <person name="Bhatia S."/>
        </authorList>
    </citation>
    <scope>NUCLEOTIDE SEQUENCE [LARGE SCALE GENOMIC DNA]</scope>
    <source>
        <strain evidence="3">Urdbean</strain>
    </source>
</reference>